<sequence>MIGRMAPDGDGGNRRGVRSATFRAAAGSWHACADESQACIARGRPVVTAPARPVNDLDDRVVGYLAEDIANPDLANRQRLGKALPMLSRWRATLLRDRLLQEFRGTVQGGPFAGLVGLIEVLEGCHVPKLLGSYERELHDIVERIVAAPYDVVVNIGCAEGYYTVGMARRMPATRILAFDTNPLAQAACRRLAERNGMAGRITIGGTLSGADFARWQGQRVLVVCDIEGAEDALLDPAAYPALDGMDVLVEAHDCFKRGMSDLLVERFRGTHRIEMRRQQFMPFDLPAGMDRSPELDRILALWEWRSGPTPWLFLTAGGGG</sequence>
<dbReference type="Proteomes" id="UP000278222">
    <property type="component" value="Unassembled WGS sequence"/>
</dbReference>
<evidence type="ECO:0008006" key="3">
    <source>
        <dbReference type="Google" id="ProtNLM"/>
    </source>
</evidence>
<protein>
    <recommendedName>
        <fullName evidence="3">Methyltransferase family protein</fullName>
    </recommendedName>
</protein>
<name>A0A3N1MA45_9PROT</name>
<comment type="caution">
    <text evidence="1">The sequence shown here is derived from an EMBL/GenBank/DDBJ whole genome shotgun (WGS) entry which is preliminary data.</text>
</comment>
<gene>
    <name evidence="1" type="ORF">EDC65_1905</name>
</gene>
<reference evidence="1 2" key="1">
    <citation type="submission" date="2018-11" db="EMBL/GenBank/DDBJ databases">
        <title>Genomic Encyclopedia of Type Strains, Phase IV (KMG-IV): sequencing the most valuable type-strain genomes for metagenomic binning, comparative biology and taxonomic classification.</title>
        <authorList>
            <person name="Goeker M."/>
        </authorList>
    </citation>
    <scope>NUCLEOTIDE SEQUENCE [LARGE SCALE GENOMIC DNA]</scope>
    <source>
        <strain evidence="1 2">DSM 5900</strain>
    </source>
</reference>
<keyword evidence="2" id="KW-1185">Reference proteome</keyword>
<accession>A0A3N1MA45</accession>
<organism evidence="1 2">
    <name type="scientific">Stella humosa</name>
    <dbReference type="NCBI Taxonomy" id="94"/>
    <lineage>
        <taxon>Bacteria</taxon>
        <taxon>Pseudomonadati</taxon>
        <taxon>Pseudomonadota</taxon>
        <taxon>Alphaproteobacteria</taxon>
        <taxon>Rhodospirillales</taxon>
        <taxon>Stellaceae</taxon>
        <taxon>Stella</taxon>
    </lineage>
</organism>
<evidence type="ECO:0000313" key="2">
    <source>
        <dbReference type="Proteomes" id="UP000278222"/>
    </source>
</evidence>
<dbReference type="AlphaFoldDB" id="A0A3N1MA45"/>
<proteinExistence type="predicted"/>
<dbReference type="InterPro" id="IPR029063">
    <property type="entry name" value="SAM-dependent_MTases_sf"/>
</dbReference>
<dbReference type="EMBL" id="RJKX01000013">
    <property type="protein sequence ID" value="ROQ00109.1"/>
    <property type="molecule type" value="Genomic_DNA"/>
</dbReference>
<evidence type="ECO:0000313" key="1">
    <source>
        <dbReference type="EMBL" id="ROQ00109.1"/>
    </source>
</evidence>
<dbReference type="Gene3D" id="3.40.50.150">
    <property type="entry name" value="Vaccinia Virus protein VP39"/>
    <property type="match status" value="1"/>
</dbReference>
<dbReference type="SUPFAM" id="SSF53335">
    <property type="entry name" value="S-adenosyl-L-methionine-dependent methyltransferases"/>
    <property type="match status" value="1"/>
</dbReference>